<dbReference type="SUPFAM" id="SSF52402">
    <property type="entry name" value="Adenine nucleotide alpha hydrolases-like"/>
    <property type="match status" value="1"/>
</dbReference>
<dbReference type="Proteomes" id="UP000267606">
    <property type="component" value="Unassembled WGS sequence"/>
</dbReference>
<dbReference type="PANTHER" id="PTHR45937:SF1">
    <property type="entry name" value="ASPARAGINE SYNTHETASE DOMAIN-CONTAINING PROTEIN 1"/>
    <property type="match status" value="1"/>
</dbReference>
<reference evidence="7" key="1">
    <citation type="submission" date="2016-06" db="UniProtKB">
        <authorList>
            <consortium name="WormBaseParasite"/>
        </authorList>
    </citation>
    <scope>IDENTIFICATION</scope>
</reference>
<proteinExistence type="predicted"/>
<evidence type="ECO:0000259" key="4">
    <source>
        <dbReference type="Pfam" id="PF00733"/>
    </source>
</evidence>
<evidence type="ECO:0000256" key="1">
    <source>
        <dbReference type="ARBA" id="ARBA00022605"/>
    </source>
</evidence>
<dbReference type="PANTHER" id="PTHR45937">
    <property type="entry name" value="ASPARAGINE SYNTHETASE DOMAIN-CONTAINING PROTEIN 1"/>
    <property type="match status" value="1"/>
</dbReference>
<keyword evidence="6" id="KW-1185">Reference proteome</keyword>
<evidence type="ECO:0000313" key="6">
    <source>
        <dbReference type="Proteomes" id="UP000267606"/>
    </source>
</evidence>
<dbReference type="STRING" id="387005.A0A183I0A8"/>
<dbReference type="AlphaFoldDB" id="A0A183I0A8"/>
<dbReference type="InterPro" id="IPR051857">
    <property type="entry name" value="Asn_synthetase_domain"/>
</dbReference>
<keyword evidence="2" id="KW-0061">Asparagine biosynthesis</keyword>
<dbReference type="Gene3D" id="3.40.50.620">
    <property type="entry name" value="HUPs"/>
    <property type="match status" value="1"/>
</dbReference>
<dbReference type="EMBL" id="UZAJ01040071">
    <property type="protein sequence ID" value="VDP13072.1"/>
    <property type="molecule type" value="Genomic_DNA"/>
</dbReference>
<evidence type="ECO:0000313" key="5">
    <source>
        <dbReference type="EMBL" id="VDP13072.1"/>
    </source>
</evidence>
<dbReference type="InterPro" id="IPR014729">
    <property type="entry name" value="Rossmann-like_a/b/a_fold"/>
</dbReference>
<dbReference type="WBParaSite" id="OFLC_0001317101-mRNA-1">
    <property type="protein sequence ID" value="OFLC_0001317101-mRNA-1"/>
    <property type="gene ID" value="OFLC_0001317101"/>
</dbReference>
<sequence length="544" mass="62943">MVTQSCDITVIDLEYGEVEFPQGTAVKWENGYLLLIGKAYFRSEINIIVYFDEYRNAKWQFLSIWKFQACLPSNTMCYDECKILAEKLSACKLIKEIIDILDDLIGGWAVIYYREDLKKVLVGRDVFGRKSLLWKRMTKKFYFSVFACDRQVIRMFVPRQANVFYFSKLFQNIFQCSSWYDVPPGTVTVLDLCSEENITVFHVFEVNGPWIEQFSKLNRVHRKAVSERFMLSYELSLKNVNREDIAIIMLKRLEEAVYRTVFNFDNSTKCISLLFSGGVDSLLIAHLMARCMPQNVLFDLVNVAFDKGKNYDEAPDRPQSKKAFKYLKSCYPELSLRLLLVNVDLNELVNCRKKYISSAIAPACCVLDDSIGCVQWFAARGEGFLFEDEEKPFVSGKSEARTVVVGSGADELFGGYMRHRTTYLKRGRNALVEELREELRRIGERNLGRDDRVVSSLGKDLKSPFLDDLFVEWVTSLPLEYKTDFTQPRGIGEKWLIREALKLLATPQMLCCTPKRAMQFGTRIAKLENREEKGNDFCPRLLEE</sequence>
<dbReference type="Gene3D" id="3.60.20.10">
    <property type="entry name" value="Glutamine Phosphoribosylpyrophosphate, subunit 1, domain 1"/>
    <property type="match status" value="1"/>
</dbReference>
<dbReference type="InterPro" id="IPR001962">
    <property type="entry name" value="Asn_synthase"/>
</dbReference>
<accession>A0A183I0A8</accession>
<keyword evidence="3" id="KW-0315">Glutamine amidotransferase</keyword>
<dbReference type="InterPro" id="IPR029055">
    <property type="entry name" value="Ntn_hydrolases_N"/>
</dbReference>
<evidence type="ECO:0000256" key="2">
    <source>
        <dbReference type="ARBA" id="ARBA00022888"/>
    </source>
</evidence>
<feature type="domain" description="Asparagine synthetase" evidence="4">
    <location>
        <begin position="427"/>
        <end position="521"/>
    </location>
</feature>
<dbReference type="Pfam" id="PF00733">
    <property type="entry name" value="Asn_synthase"/>
    <property type="match status" value="1"/>
</dbReference>
<protein>
    <submittedName>
        <fullName evidence="7">Asparagine synthetase domain-containing protein</fullName>
    </submittedName>
</protein>
<organism evidence="7">
    <name type="scientific">Onchocerca flexuosa</name>
    <dbReference type="NCBI Taxonomy" id="387005"/>
    <lineage>
        <taxon>Eukaryota</taxon>
        <taxon>Metazoa</taxon>
        <taxon>Ecdysozoa</taxon>
        <taxon>Nematoda</taxon>
        <taxon>Chromadorea</taxon>
        <taxon>Rhabditida</taxon>
        <taxon>Spirurina</taxon>
        <taxon>Spiruromorpha</taxon>
        <taxon>Filarioidea</taxon>
        <taxon>Onchocercidae</taxon>
        <taxon>Onchocerca</taxon>
    </lineage>
</organism>
<gene>
    <name evidence="5" type="ORF">OFLC_LOCUS13170</name>
</gene>
<dbReference type="GO" id="GO:0004066">
    <property type="term" value="F:asparagine synthase (glutamine-hydrolyzing) activity"/>
    <property type="evidence" value="ECO:0007669"/>
    <property type="project" value="InterPro"/>
</dbReference>
<name>A0A183I0A8_9BILA</name>
<reference evidence="5 6" key="2">
    <citation type="submission" date="2018-11" db="EMBL/GenBank/DDBJ databases">
        <authorList>
            <consortium name="Pathogen Informatics"/>
        </authorList>
    </citation>
    <scope>NUCLEOTIDE SEQUENCE [LARGE SCALE GENOMIC DNA]</scope>
</reference>
<evidence type="ECO:0000313" key="7">
    <source>
        <dbReference type="WBParaSite" id="OFLC_0001317101-mRNA-1"/>
    </source>
</evidence>
<dbReference type="GO" id="GO:0006529">
    <property type="term" value="P:asparagine biosynthetic process"/>
    <property type="evidence" value="ECO:0007669"/>
    <property type="project" value="UniProtKB-KW"/>
</dbReference>
<keyword evidence="1" id="KW-0028">Amino-acid biosynthesis</keyword>
<dbReference type="CDD" id="cd01991">
    <property type="entry name" value="Asn_synthase_B_C"/>
    <property type="match status" value="1"/>
</dbReference>
<evidence type="ECO:0000256" key="3">
    <source>
        <dbReference type="ARBA" id="ARBA00022962"/>
    </source>
</evidence>